<dbReference type="Proteomes" id="UP000485058">
    <property type="component" value="Unassembled WGS sequence"/>
</dbReference>
<reference evidence="1 2" key="1">
    <citation type="submission" date="2020-02" db="EMBL/GenBank/DDBJ databases">
        <title>Draft genome sequence of Haematococcus lacustris strain NIES-144.</title>
        <authorList>
            <person name="Morimoto D."/>
            <person name="Nakagawa S."/>
            <person name="Yoshida T."/>
            <person name="Sawayama S."/>
        </authorList>
    </citation>
    <scope>NUCLEOTIDE SEQUENCE [LARGE SCALE GENOMIC DNA]</scope>
    <source>
        <strain evidence="1 2">NIES-144</strain>
    </source>
</reference>
<protein>
    <submittedName>
        <fullName evidence="1">Uncharacterized protein</fullName>
    </submittedName>
</protein>
<organism evidence="1 2">
    <name type="scientific">Haematococcus lacustris</name>
    <name type="common">Green alga</name>
    <name type="synonym">Haematococcus pluvialis</name>
    <dbReference type="NCBI Taxonomy" id="44745"/>
    <lineage>
        <taxon>Eukaryota</taxon>
        <taxon>Viridiplantae</taxon>
        <taxon>Chlorophyta</taxon>
        <taxon>core chlorophytes</taxon>
        <taxon>Chlorophyceae</taxon>
        <taxon>CS clade</taxon>
        <taxon>Chlamydomonadales</taxon>
        <taxon>Haematococcaceae</taxon>
        <taxon>Haematococcus</taxon>
    </lineage>
</organism>
<evidence type="ECO:0000313" key="2">
    <source>
        <dbReference type="Proteomes" id="UP000485058"/>
    </source>
</evidence>
<dbReference type="EMBL" id="BLLF01003224">
    <property type="protein sequence ID" value="GFH26740.1"/>
    <property type="molecule type" value="Genomic_DNA"/>
</dbReference>
<name>A0A699ZZG4_HAELA</name>
<evidence type="ECO:0000313" key="1">
    <source>
        <dbReference type="EMBL" id="GFH26740.1"/>
    </source>
</evidence>
<keyword evidence="2" id="KW-1185">Reference proteome</keyword>
<proteinExistence type="predicted"/>
<sequence>MYTLLLQIRTAIADPSGHSAFYGQLYVGLWHEAE</sequence>
<gene>
    <name evidence="1" type="ORF">HaLaN_24936</name>
</gene>
<dbReference type="AlphaFoldDB" id="A0A699ZZG4"/>
<accession>A0A699ZZG4</accession>
<comment type="caution">
    <text evidence="1">The sequence shown here is derived from an EMBL/GenBank/DDBJ whole genome shotgun (WGS) entry which is preliminary data.</text>
</comment>